<gene>
    <name evidence="2" type="ORF">A0H81_03592</name>
</gene>
<name>A0A1C7MIL8_GRIFR</name>
<comment type="caution">
    <text evidence="2">The sequence shown here is derived from an EMBL/GenBank/DDBJ whole genome shotgun (WGS) entry which is preliminary data.</text>
</comment>
<evidence type="ECO:0000313" key="3">
    <source>
        <dbReference type="Proteomes" id="UP000092993"/>
    </source>
</evidence>
<proteinExistence type="predicted"/>
<feature type="compositionally biased region" description="Polar residues" evidence="1">
    <location>
        <begin position="102"/>
        <end position="111"/>
    </location>
</feature>
<sequence>MQEIEKRTSLSKVLNSLVFENGLSYPRPHSHQTTITGDEPQSKDLRYYMFPIIDFNDISEPLPLKYCRPEIFVMHGWIPVVLGPPYRQDSSCMEEPRDRSGHNSTHLQPWSDSRAMTIDPRARRRGPQDTSIIRCIVVPRLL</sequence>
<protein>
    <submittedName>
        <fullName evidence="2">Uncharacterized protein</fullName>
    </submittedName>
</protein>
<feature type="region of interest" description="Disordered" evidence="1">
    <location>
        <begin position="89"/>
        <end position="126"/>
    </location>
</feature>
<dbReference type="EMBL" id="LUGG01000003">
    <property type="protein sequence ID" value="OBZ76785.1"/>
    <property type="molecule type" value="Genomic_DNA"/>
</dbReference>
<dbReference type="AlphaFoldDB" id="A0A1C7MIL8"/>
<accession>A0A1C7MIL8</accession>
<dbReference type="Proteomes" id="UP000092993">
    <property type="component" value="Unassembled WGS sequence"/>
</dbReference>
<evidence type="ECO:0000313" key="2">
    <source>
        <dbReference type="EMBL" id="OBZ76785.1"/>
    </source>
</evidence>
<organism evidence="2 3">
    <name type="scientific">Grifola frondosa</name>
    <name type="common">Maitake</name>
    <name type="synonym">Polyporus frondosus</name>
    <dbReference type="NCBI Taxonomy" id="5627"/>
    <lineage>
        <taxon>Eukaryota</taxon>
        <taxon>Fungi</taxon>
        <taxon>Dikarya</taxon>
        <taxon>Basidiomycota</taxon>
        <taxon>Agaricomycotina</taxon>
        <taxon>Agaricomycetes</taxon>
        <taxon>Polyporales</taxon>
        <taxon>Grifolaceae</taxon>
        <taxon>Grifola</taxon>
    </lineage>
</organism>
<keyword evidence="3" id="KW-1185">Reference proteome</keyword>
<reference evidence="2 3" key="1">
    <citation type="submission" date="2016-03" db="EMBL/GenBank/DDBJ databases">
        <title>Whole genome sequencing of Grifola frondosa 9006-11.</title>
        <authorList>
            <person name="Min B."/>
            <person name="Park H."/>
            <person name="Kim J.-G."/>
            <person name="Cho H."/>
            <person name="Oh Y.-L."/>
            <person name="Kong W.-S."/>
            <person name="Choi I.-G."/>
        </authorList>
    </citation>
    <scope>NUCLEOTIDE SEQUENCE [LARGE SCALE GENOMIC DNA]</scope>
    <source>
        <strain evidence="2 3">9006-11</strain>
    </source>
</reference>
<evidence type="ECO:0000256" key="1">
    <source>
        <dbReference type="SAM" id="MobiDB-lite"/>
    </source>
</evidence>